<dbReference type="OrthoDB" id="3541459at2"/>
<gene>
    <name evidence="2" type="ORF">FCI23_09145</name>
</gene>
<protein>
    <submittedName>
        <fullName evidence="2">AbrB/MazE/SpoVT family DNA-binding domain-containing protein</fullName>
    </submittedName>
</protein>
<name>A0A4U0SV59_9ACTN</name>
<dbReference type="Gene3D" id="2.10.260.10">
    <property type="match status" value="1"/>
</dbReference>
<dbReference type="InterPro" id="IPR037914">
    <property type="entry name" value="SpoVT-AbrB_sf"/>
</dbReference>
<sequence>MEKKVRKRRCTTKLSSKNQVTLPVAALRAARVEPGDEFRVEVDGEGRLLLIRQTDPLDEVIGAFPGLSAAADLEGERDAWQQ</sequence>
<keyword evidence="3" id="KW-1185">Reference proteome</keyword>
<dbReference type="AlphaFoldDB" id="A0A4U0SV59"/>
<keyword evidence="2" id="KW-0238">DNA-binding</keyword>
<evidence type="ECO:0000313" key="2">
    <source>
        <dbReference type="EMBL" id="TKA11967.1"/>
    </source>
</evidence>
<dbReference type="SUPFAM" id="SSF89447">
    <property type="entry name" value="AbrB/MazE/MraZ-like"/>
    <property type="match status" value="1"/>
</dbReference>
<dbReference type="RefSeq" id="WP_136722962.1">
    <property type="nucleotide sequence ID" value="NZ_SUMC01000006.1"/>
</dbReference>
<feature type="domain" description="SpoVT-AbrB" evidence="1">
    <location>
        <begin position="12"/>
        <end position="58"/>
    </location>
</feature>
<reference evidence="2 3" key="1">
    <citation type="submission" date="2019-04" db="EMBL/GenBank/DDBJ databases">
        <title>Streptomyces oryziradicis sp. nov., a novel actinomycete isolated from rhizosphere soil of rice (Oryza sativa L.).</title>
        <authorList>
            <person name="Li C."/>
        </authorList>
    </citation>
    <scope>NUCLEOTIDE SEQUENCE [LARGE SCALE GENOMIC DNA]</scope>
    <source>
        <strain evidence="2 3">NEAU-C40</strain>
    </source>
</reference>
<dbReference type="EMBL" id="SUMC01000006">
    <property type="protein sequence ID" value="TKA11967.1"/>
    <property type="molecule type" value="Genomic_DNA"/>
</dbReference>
<dbReference type="GO" id="GO:0003677">
    <property type="term" value="F:DNA binding"/>
    <property type="evidence" value="ECO:0007669"/>
    <property type="project" value="UniProtKB-KW"/>
</dbReference>
<evidence type="ECO:0000313" key="3">
    <source>
        <dbReference type="Proteomes" id="UP000305778"/>
    </source>
</evidence>
<comment type="caution">
    <text evidence="2">The sequence shown here is derived from an EMBL/GenBank/DDBJ whole genome shotgun (WGS) entry which is preliminary data.</text>
</comment>
<dbReference type="Pfam" id="PF04014">
    <property type="entry name" value="MazE_antitoxin"/>
    <property type="match status" value="1"/>
</dbReference>
<dbReference type="InterPro" id="IPR007159">
    <property type="entry name" value="SpoVT-AbrB_dom"/>
</dbReference>
<dbReference type="Proteomes" id="UP000305778">
    <property type="component" value="Unassembled WGS sequence"/>
</dbReference>
<proteinExistence type="predicted"/>
<dbReference type="SMART" id="SM00966">
    <property type="entry name" value="SpoVT_AbrB"/>
    <property type="match status" value="1"/>
</dbReference>
<evidence type="ECO:0000259" key="1">
    <source>
        <dbReference type="SMART" id="SM00966"/>
    </source>
</evidence>
<organism evidence="2 3">
    <name type="scientific">Actinacidiphila oryziradicis</name>
    <dbReference type="NCBI Taxonomy" id="2571141"/>
    <lineage>
        <taxon>Bacteria</taxon>
        <taxon>Bacillati</taxon>
        <taxon>Actinomycetota</taxon>
        <taxon>Actinomycetes</taxon>
        <taxon>Kitasatosporales</taxon>
        <taxon>Streptomycetaceae</taxon>
        <taxon>Actinacidiphila</taxon>
    </lineage>
</organism>
<accession>A0A4U0SV59</accession>